<dbReference type="AlphaFoldDB" id="A0A077QYD7"/>
<name>A0A077QYD7_9BASI</name>
<proteinExistence type="predicted"/>
<dbReference type="EMBL" id="HG529507">
    <property type="protein sequence ID" value="CDI51487.1"/>
    <property type="molecule type" value="Genomic_DNA"/>
</dbReference>
<evidence type="ECO:0000313" key="2">
    <source>
        <dbReference type="EMBL" id="CDI51487.1"/>
    </source>
</evidence>
<reference evidence="2" key="1">
    <citation type="journal article" date="2014" name="Genome Biol. Evol.">
        <title>Gene Loss Rather Than Gene Gain Is Associated with a Host Jump from Monocots to Dicots in the Smut Fungus Melanopsichium pennsylvanicum.</title>
        <authorList>
            <person name="Sharma R."/>
            <person name="Mishra B."/>
            <person name="Runge F."/>
            <person name="Thines M."/>
        </authorList>
    </citation>
    <scope>NUCLEOTIDE SEQUENCE</scope>
    <source>
        <strain evidence="2">4</strain>
    </source>
</reference>
<organism evidence="2">
    <name type="scientific">Melanopsichium pennsylvanicum 4</name>
    <dbReference type="NCBI Taxonomy" id="1398559"/>
    <lineage>
        <taxon>Eukaryota</taxon>
        <taxon>Fungi</taxon>
        <taxon>Dikarya</taxon>
        <taxon>Basidiomycota</taxon>
        <taxon>Ustilaginomycotina</taxon>
        <taxon>Ustilaginomycetes</taxon>
        <taxon>Ustilaginales</taxon>
        <taxon>Ustilaginaceae</taxon>
        <taxon>Melanopsichium</taxon>
    </lineage>
</organism>
<feature type="region of interest" description="Disordered" evidence="1">
    <location>
        <begin position="1"/>
        <end position="22"/>
    </location>
</feature>
<accession>A0A077QYD7</accession>
<protein>
    <submittedName>
        <fullName evidence="2">Uncharacterized protein</fullName>
    </submittedName>
</protein>
<sequence length="49" mass="5477">MELLAENKGKGVRKPSDQTLRHSQLARMRKISQGSEALRHAKSQTSSTK</sequence>
<evidence type="ECO:0000256" key="1">
    <source>
        <dbReference type="SAM" id="MobiDB-lite"/>
    </source>
</evidence>
<feature type="compositionally biased region" description="Basic and acidic residues" evidence="1">
    <location>
        <begin position="1"/>
        <end position="20"/>
    </location>
</feature>